<dbReference type="Proteomes" id="UP000253729">
    <property type="component" value="Unassembled WGS sequence"/>
</dbReference>
<evidence type="ECO:0000313" key="2">
    <source>
        <dbReference type="Proteomes" id="UP000253729"/>
    </source>
</evidence>
<keyword evidence="2" id="KW-1185">Reference proteome</keyword>
<sequence length="85" mass="9476">MTSIILSTHNPLHLLPPRFCKRSSQCLRMSLRNSQHVCTYTTGISWWLLLPTSPVNSQHQHKCASAAGDGRTGSSFFFSFFSASC</sequence>
<name>A0A3F3PXH0_9EURO</name>
<dbReference type="AlphaFoldDB" id="A0A3F3PXH0"/>
<proteinExistence type="predicted"/>
<protein>
    <submittedName>
        <fullName evidence="1">Uncharacterized protein</fullName>
    </submittedName>
</protein>
<accession>A0A3F3PXH0</accession>
<reference evidence="1 2" key="1">
    <citation type="submission" date="2018-07" db="EMBL/GenBank/DDBJ databases">
        <title>The genomes of Aspergillus section Nigri reveals drivers in fungal speciation.</title>
        <authorList>
            <consortium name="DOE Joint Genome Institute"/>
            <person name="Vesth T.C."/>
            <person name="Nybo J."/>
            <person name="Theobald S."/>
            <person name="Brandl J."/>
            <person name="Frisvad J.C."/>
            <person name="Nielsen K.F."/>
            <person name="Lyhne E.K."/>
            <person name="Kogle M.E."/>
            <person name="Kuo A."/>
            <person name="Riley R."/>
            <person name="Clum A."/>
            <person name="Nolan M."/>
            <person name="Lipzen A."/>
            <person name="Salamov A."/>
            <person name="Henrissat B."/>
            <person name="Wiebenga A."/>
            <person name="De vries R.P."/>
            <person name="Grigoriev I.V."/>
            <person name="Mortensen U.H."/>
            <person name="Andersen M.R."/>
            <person name="Baker S.E."/>
        </authorList>
    </citation>
    <scope>NUCLEOTIDE SEQUENCE [LARGE SCALE GENOMIC DNA]</scope>
    <source>
        <strain evidence="1 2">CBS 139.54b</strain>
    </source>
</reference>
<evidence type="ECO:0000313" key="1">
    <source>
        <dbReference type="EMBL" id="RDH31581.1"/>
    </source>
</evidence>
<dbReference type="EMBL" id="KZ852054">
    <property type="protein sequence ID" value="RDH31581.1"/>
    <property type="molecule type" value="Genomic_DNA"/>
</dbReference>
<dbReference type="RefSeq" id="XP_026624603.1">
    <property type="nucleotide sequence ID" value="XM_026766936.1"/>
</dbReference>
<gene>
    <name evidence="1" type="ORF">BDQ94DRAFT_147014</name>
</gene>
<dbReference type="GeneID" id="38135292"/>
<organism evidence="1 2">
    <name type="scientific">Aspergillus welwitschiae</name>
    <dbReference type="NCBI Taxonomy" id="1341132"/>
    <lineage>
        <taxon>Eukaryota</taxon>
        <taxon>Fungi</taxon>
        <taxon>Dikarya</taxon>
        <taxon>Ascomycota</taxon>
        <taxon>Pezizomycotina</taxon>
        <taxon>Eurotiomycetes</taxon>
        <taxon>Eurotiomycetidae</taxon>
        <taxon>Eurotiales</taxon>
        <taxon>Aspergillaceae</taxon>
        <taxon>Aspergillus</taxon>
        <taxon>Aspergillus subgen. Circumdati</taxon>
    </lineage>
</organism>